<evidence type="ECO:0000256" key="7">
    <source>
        <dbReference type="ARBA" id="ARBA00022692"/>
    </source>
</evidence>
<feature type="transmembrane region" description="Helical" evidence="13">
    <location>
        <begin position="540"/>
        <end position="563"/>
    </location>
</feature>
<dbReference type="InterPro" id="IPR002591">
    <property type="entry name" value="Phosphodiest/P_Trfase"/>
</dbReference>
<keyword evidence="6 13" id="KW-0808">Transferase</keyword>
<dbReference type="GO" id="GO:0005789">
    <property type="term" value="C:endoplasmic reticulum membrane"/>
    <property type="evidence" value="ECO:0007669"/>
    <property type="project" value="UniProtKB-SubCell"/>
</dbReference>
<feature type="transmembrane region" description="Helical" evidence="13">
    <location>
        <begin position="611"/>
        <end position="628"/>
    </location>
</feature>
<keyword evidence="8 13" id="KW-0256">Endoplasmic reticulum</keyword>
<proteinExistence type="inferred from homology"/>
<feature type="transmembrane region" description="Helical" evidence="13">
    <location>
        <begin position="705"/>
        <end position="723"/>
    </location>
</feature>
<evidence type="ECO:0000256" key="5">
    <source>
        <dbReference type="ARBA" id="ARBA00022502"/>
    </source>
</evidence>
<evidence type="ECO:0000256" key="12">
    <source>
        <dbReference type="ARBA" id="ARBA00024850"/>
    </source>
</evidence>
<feature type="transmembrane region" description="Helical" evidence="13">
    <location>
        <begin position="28"/>
        <end position="48"/>
    </location>
</feature>
<dbReference type="SUPFAM" id="SSF53649">
    <property type="entry name" value="Alkaline phosphatase-like"/>
    <property type="match status" value="1"/>
</dbReference>
<name>A0A316UC55_9BASI</name>
<dbReference type="InterPro" id="IPR007070">
    <property type="entry name" value="GPI_EtnP_transferase_1"/>
</dbReference>
<reference evidence="16 17" key="1">
    <citation type="journal article" date="2018" name="Mol. Biol. Evol.">
        <title>Broad Genomic Sampling Reveals a Smut Pathogenic Ancestry of the Fungal Clade Ustilaginomycotina.</title>
        <authorList>
            <person name="Kijpornyongpan T."/>
            <person name="Mondo S.J."/>
            <person name="Barry K."/>
            <person name="Sandor L."/>
            <person name="Lee J."/>
            <person name="Lipzen A."/>
            <person name="Pangilinan J."/>
            <person name="LaButti K."/>
            <person name="Hainaut M."/>
            <person name="Henrissat B."/>
            <person name="Grigoriev I.V."/>
            <person name="Spatafora J.W."/>
            <person name="Aime M.C."/>
        </authorList>
    </citation>
    <scope>NUCLEOTIDE SEQUENCE [LARGE SCALE GENOMIC DNA]</scope>
    <source>
        <strain evidence="16 17">MCA 4718</strain>
    </source>
</reference>
<evidence type="ECO:0000256" key="14">
    <source>
        <dbReference type="SAM" id="MobiDB-lite"/>
    </source>
</evidence>
<comment type="pathway">
    <text evidence="2 13">Glycolipid biosynthesis; glycosylphosphatidylinositol-anchor biosynthesis.</text>
</comment>
<comment type="function">
    <text evidence="12 13">Ethanolamine phosphate transferase involved in glycosylphosphatidylinositol-anchor biosynthesis. Transfers ethanolamine phosphate to the first alpha-1,4-linked mannose of the glycosylphosphatidylinositol precursor of GPI-anchor.</text>
</comment>
<dbReference type="PANTHER" id="PTHR12250:SF0">
    <property type="entry name" value="GPI ETHANOLAMINE PHOSPHATE TRANSFERASE 1"/>
    <property type="match status" value="1"/>
</dbReference>
<comment type="similarity">
    <text evidence="3 13">Belongs to the PIGG/PIGN/PIGO family. PIGN subfamily.</text>
</comment>
<feature type="transmembrane region" description="Helical" evidence="13">
    <location>
        <begin position="914"/>
        <end position="940"/>
    </location>
</feature>
<keyword evidence="10 13" id="KW-0472">Membrane</keyword>
<feature type="transmembrane region" description="Helical" evidence="13">
    <location>
        <begin position="841"/>
        <end position="858"/>
    </location>
</feature>
<organism evidence="16 17">
    <name type="scientific">Pseudomicrostroma glucosiphilum</name>
    <dbReference type="NCBI Taxonomy" id="1684307"/>
    <lineage>
        <taxon>Eukaryota</taxon>
        <taxon>Fungi</taxon>
        <taxon>Dikarya</taxon>
        <taxon>Basidiomycota</taxon>
        <taxon>Ustilaginomycotina</taxon>
        <taxon>Exobasidiomycetes</taxon>
        <taxon>Microstromatales</taxon>
        <taxon>Microstromatales incertae sedis</taxon>
        <taxon>Pseudomicrostroma</taxon>
    </lineage>
</organism>
<evidence type="ECO:0000256" key="3">
    <source>
        <dbReference type="ARBA" id="ARBA00008400"/>
    </source>
</evidence>
<dbReference type="RefSeq" id="XP_025347745.1">
    <property type="nucleotide sequence ID" value="XM_025490915.1"/>
</dbReference>
<evidence type="ECO:0000256" key="8">
    <source>
        <dbReference type="ARBA" id="ARBA00022824"/>
    </source>
</evidence>
<evidence type="ECO:0000313" key="17">
    <source>
        <dbReference type="Proteomes" id="UP000245942"/>
    </source>
</evidence>
<dbReference type="InterPro" id="IPR037671">
    <property type="entry name" value="PIGN_N"/>
</dbReference>
<keyword evidence="5 13" id="KW-0337">GPI-anchor biosynthesis</keyword>
<dbReference type="PANTHER" id="PTHR12250">
    <property type="entry name" value="PHOSPHATIDYLINOSITOL GLYCAN, CLASS N"/>
    <property type="match status" value="1"/>
</dbReference>
<dbReference type="STRING" id="1684307.A0A316UC55"/>
<evidence type="ECO:0000256" key="2">
    <source>
        <dbReference type="ARBA" id="ARBA00004687"/>
    </source>
</evidence>
<feature type="transmembrane region" description="Helical" evidence="13">
    <location>
        <begin position="729"/>
        <end position="756"/>
    </location>
</feature>
<dbReference type="UniPathway" id="UPA00196"/>
<dbReference type="OrthoDB" id="2748310at2759"/>
<dbReference type="Proteomes" id="UP000245942">
    <property type="component" value="Unassembled WGS sequence"/>
</dbReference>
<feature type="transmembrane region" description="Helical" evidence="13">
    <location>
        <begin position="811"/>
        <end position="829"/>
    </location>
</feature>
<feature type="region of interest" description="Disordered" evidence="14">
    <location>
        <begin position="1"/>
        <end position="20"/>
    </location>
</feature>
<evidence type="ECO:0000259" key="15">
    <source>
        <dbReference type="Pfam" id="PF04987"/>
    </source>
</evidence>
<keyword evidence="7 13" id="KW-0812">Transmembrane</keyword>
<sequence>MATTSTKCERDGSIQSPGAARRSSPLRYLLFSLLFHLLFTVSIFDIYFTSPVVHPTKRYSLKDSIDGEPVDADIKAPADRLVLIVGDGLRADTLYKEHPPSMLPDWAKKDLQQSSADAYPWTSALKVEKQLEKSSIDTSKPPGPFFAAPHLRNIALNRGTWGISHTRVPTESRPGHVALIAGMYEDVSAVTKGWKLNPVDFDSLMNVSTHAYTFGSPDILPMFAKGAEPGRVDMWMYNEAAEDFTKDATHLDLWVLHRLEELFDAARSNHTLAAELKRPGNVFFLHLLGLDTTGHTYRPHSPEYVGNLIVVDAITRRVEELFTDFFQEEDQEESRTAFIFSADHGMSTKGNHGDGEPDNTRTPIVAWGSGLRGPRTVAWDEPQGAVQLARRAKEEETDAYYDDWKGLEMLDREDIEQADVTALMATLLALPLPANSEGRLPLGFVHVIPEVAARAMLANALEVLEIYRVKDQQRRDRLLRYAPFHKLHDREEPDALPGAREIAMIKNQIKAYRFKASMDSSNVLIDVALEGAKYLQTYDWLLLVSIITAGYLGSILYGVIHLLRSHALTSSEAEMIDHSSARSGVLSLGNLLAGSTLALFCAKFFAEQAPLTYYAYVASTALLWSRVIDQRRVIRYVWTKATRKDSLSVARRLAILFIFLIAALELIVFGYLQRYAWSLGFFILGFGWPFSALDDAQRSKNEGLLLLWGLSCVGAALFTLAGVEKEESLLLLGFTGLLFMAAGVAAVRYPGIFLAAKETTTTKGQREDPMMRRTQHVIKAQTALIAVSTTVTLSSSYHLQNKLGLPLVNQIIGWGVLCSATTLPFLFGFQRGEHRQPAAQRLAIIIFAAAPLFILLSLRDEALFFGVYTLTLLIWAKMEGAVLEEKVVKARNAGHLTGSLALPRTVGLEEVRTALVFLFLLHVGFFGTGNIASISSFYLSPVYRLIPVFAPFTMAALLILKILVPFIVLCSVFHFLCTGQPSGRVLGTYRPGEEGQLAGPPLFGPHAIGGLGLESSHGLVLIASIAADVLALNFLFSVQTSGAWLEIGRSITHFAMANLLIVFMFGLSAIAEALY</sequence>
<dbReference type="GeneID" id="37012649"/>
<dbReference type="EMBL" id="KZ819327">
    <property type="protein sequence ID" value="PWN20585.1"/>
    <property type="molecule type" value="Genomic_DNA"/>
</dbReference>
<comment type="subcellular location">
    <subcellularLocation>
        <location evidence="1 13">Endoplasmic reticulum membrane</location>
        <topology evidence="1 13">Multi-pass membrane protein</topology>
    </subcellularLocation>
</comment>
<keyword evidence="17" id="KW-1185">Reference proteome</keyword>
<dbReference type="InterPro" id="IPR017850">
    <property type="entry name" value="Alkaline_phosphatase_core_sf"/>
</dbReference>
<dbReference type="CDD" id="cd16020">
    <property type="entry name" value="GPI_EPT_1"/>
    <property type="match status" value="1"/>
</dbReference>
<evidence type="ECO:0000256" key="10">
    <source>
        <dbReference type="ARBA" id="ARBA00023136"/>
    </source>
</evidence>
<feature type="transmembrane region" description="Helical" evidence="13">
    <location>
        <begin position="777"/>
        <end position="799"/>
    </location>
</feature>
<dbReference type="GO" id="GO:0006506">
    <property type="term" value="P:GPI anchor biosynthetic process"/>
    <property type="evidence" value="ECO:0007669"/>
    <property type="project" value="UniProtKB-UniPathway"/>
</dbReference>
<accession>A0A316UC55</accession>
<evidence type="ECO:0000256" key="13">
    <source>
        <dbReference type="RuleBase" id="RU367138"/>
    </source>
</evidence>
<feature type="transmembrane region" description="Helical" evidence="13">
    <location>
        <begin position="675"/>
        <end position="693"/>
    </location>
</feature>
<dbReference type="EC" id="2.-.-.-" evidence="13"/>
<protein>
    <recommendedName>
        <fullName evidence="4 13">GPI ethanolamine phosphate transferase 1</fullName>
        <ecNumber evidence="13">2.-.-.-</ecNumber>
    </recommendedName>
</protein>
<feature type="transmembrane region" description="Helical" evidence="13">
    <location>
        <begin position="952"/>
        <end position="976"/>
    </location>
</feature>
<dbReference type="Pfam" id="PF01663">
    <property type="entry name" value="Phosphodiest"/>
    <property type="match status" value="1"/>
</dbReference>
<dbReference type="InterPro" id="IPR017852">
    <property type="entry name" value="GPI_EtnP_transferase_1_C"/>
</dbReference>
<evidence type="ECO:0000313" key="16">
    <source>
        <dbReference type="EMBL" id="PWN20585.1"/>
    </source>
</evidence>
<gene>
    <name evidence="16" type="ORF">BCV69DRAFT_270163</name>
</gene>
<feature type="transmembrane region" description="Helical" evidence="13">
    <location>
        <begin position="649"/>
        <end position="669"/>
    </location>
</feature>
<keyword evidence="9 13" id="KW-1133">Transmembrane helix</keyword>
<dbReference type="GO" id="GO:0051377">
    <property type="term" value="F:mannose-ethanolamine phosphotransferase activity"/>
    <property type="evidence" value="ECO:0007669"/>
    <property type="project" value="UniProtKB-UniRule"/>
</dbReference>
<evidence type="ECO:0000256" key="11">
    <source>
        <dbReference type="ARBA" id="ARBA00023180"/>
    </source>
</evidence>
<evidence type="ECO:0000256" key="1">
    <source>
        <dbReference type="ARBA" id="ARBA00004477"/>
    </source>
</evidence>
<dbReference type="Gene3D" id="3.40.720.10">
    <property type="entry name" value="Alkaline Phosphatase, subunit A"/>
    <property type="match status" value="1"/>
</dbReference>
<keyword evidence="11" id="KW-0325">Glycoprotein</keyword>
<dbReference type="Pfam" id="PF04987">
    <property type="entry name" value="PigN"/>
    <property type="match status" value="1"/>
</dbReference>
<feature type="transmembrane region" description="Helical" evidence="13">
    <location>
        <begin position="1050"/>
        <end position="1071"/>
    </location>
</feature>
<feature type="transmembrane region" description="Helical" evidence="13">
    <location>
        <begin position="1019"/>
        <end position="1038"/>
    </location>
</feature>
<evidence type="ECO:0000256" key="6">
    <source>
        <dbReference type="ARBA" id="ARBA00022679"/>
    </source>
</evidence>
<dbReference type="AlphaFoldDB" id="A0A316UC55"/>
<evidence type="ECO:0000256" key="4">
    <source>
        <dbReference type="ARBA" id="ARBA00020831"/>
    </source>
</evidence>
<evidence type="ECO:0000256" key="9">
    <source>
        <dbReference type="ARBA" id="ARBA00022989"/>
    </source>
</evidence>
<feature type="transmembrane region" description="Helical" evidence="13">
    <location>
        <begin position="584"/>
        <end position="605"/>
    </location>
</feature>
<feature type="domain" description="GPI ethanolamine phosphate transferase 1 C-terminal" evidence="15">
    <location>
        <begin position="530"/>
        <end position="1042"/>
    </location>
</feature>